<comment type="caution">
    <text evidence="1">The sequence shown here is derived from an EMBL/GenBank/DDBJ whole genome shotgun (WGS) entry which is preliminary data.</text>
</comment>
<keyword evidence="2" id="KW-1185">Reference proteome</keyword>
<organism evidence="1 2">
    <name type="scientific">Actinomycetospora aurantiaca</name>
    <dbReference type="NCBI Taxonomy" id="3129233"/>
    <lineage>
        <taxon>Bacteria</taxon>
        <taxon>Bacillati</taxon>
        <taxon>Actinomycetota</taxon>
        <taxon>Actinomycetes</taxon>
        <taxon>Pseudonocardiales</taxon>
        <taxon>Pseudonocardiaceae</taxon>
        <taxon>Actinomycetospora</taxon>
    </lineage>
</organism>
<protein>
    <recommendedName>
        <fullName evidence="3">DUF559 domain-containing protein</fullName>
    </recommendedName>
</protein>
<dbReference type="RefSeq" id="WP_337696557.1">
    <property type="nucleotide sequence ID" value="NZ_JBBEGN010000010.1"/>
</dbReference>
<dbReference type="EMBL" id="JBBEGN010000010">
    <property type="protein sequence ID" value="MEJ2869984.1"/>
    <property type="molecule type" value="Genomic_DNA"/>
</dbReference>
<sequence length="317" mass="34984">MPQRAKVDWNAVSDAAPSNLILVRTLLALGVPSSTIAFRCRKTGGMWWHPLQGLVALVRGVLTVHQRLVAALLVAGDEAMVTGLAACRLYGLDRVPDHDHVHVLLPHARRRRSEGFLLVERTARIPPRPVIRDGIRCAPLVRALIDAARRLMRVDDVRALLCEAVQRRMVTVAALRAELEAGSCRGAALVRQVVVELEDGIRSAAEGWLREMVRAMPEFAEIRWNVPLRLPNGEKFVADGFLDGVALAIELHSFAHHADLATFDATMRRQAEMIAAGIIVVPVTPKELRDDPAAVRRKLRAALEQARLRPRPAVVVV</sequence>
<gene>
    <name evidence="1" type="ORF">WCD74_19610</name>
</gene>
<evidence type="ECO:0000313" key="1">
    <source>
        <dbReference type="EMBL" id="MEJ2869984.1"/>
    </source>
</evidence>
<proteinExistence type="predicted"/>
<name>A0ABU8MSP9_9PSEU</name>
<evidence type="ECO:0000313" key="2">
    <source>
        <dbReference type="Proteomes" id="UP001385809"/>
    </source>
</evidence>
<evidence type="ECO:0008006" key="3">
    <source>
        <dbReference type="Google" id="ProtNLM"/>
    </source>
</evidence>
<reference evidence="1 2" key="1">
    <citation type="submission" date="2024-03" db="EMBL/GenBank/DDBJ databases">
        <title>Actinomycetospora sp. OC33-EN08, a novel actinomycete isolated from wild orchid (Aerides multiflora).</title>
        <authorList>
            <person name="Suriyachadkun C."/>
        </authorList>
    </citation>
    <scope>NUCLEOTIDE SEQUENCE [LARGE SCALE GENOMIC DNA]</scope>
    <source>
        <strain evidence="1 2">OC33-EN08</strain>
    </source>
</reference>
<dbReference type="Proteomes" id="UP001385809">
    <property type="component" value="Unassembled WGS sequence"/>
</dbReference>
<accession>A0ABU8MSP9</accession>